<keyword evidence="11" id="KW-0472">Membrane</keyword>
<keyword evidence="15" id="KW-1185">Reference proteome</keyword>
<accession>A0ABR3J793</accession>
<evidence type="ECO:0000256" key="1">
    <source>
        <dbReference type="ARBA" id="ARBA00001946"/>
    </source>
</evidence>
<comment type="pathway">
    <text evidence="3">Protein modification; protein glycosylation.</text>
</comment>
<gene>
    <name evidence="14" type="ORF">HGRIS_007969</name>
</gene>
<feature type="signal peptide" evidence="13">
    <location>
        <begin position="1"/>
        <end position="20"/>
    </location>
</feature>
<comment type="caution">
    <text evidence="14">The sequence shown here is derived from an EMBL/GenBank/DDBJ whole genome shotgun (WGS) entry which is preliminary data.</text>
</comment>
<evidence type="ECO:0000313" key="15">
    <source>
        <dbReference type="Proteomes" id="UP001556367"/>
    </source>
</evidence>
<keyword evidence="6" id="KW-0808">Transferase</keyword>
<organism evidence="14 15">
    <name type="scientific">Hohenbuehelia grisea</name>
    <dbReference type="NCBI Taxonomy" id="104357"/>
    <lineage>
        <taxon>Eukaryota</taxon>
        <taxon>Fungi</taxon>
        <taxon>Dikarya</taxon>
        <taxon>Basidiomycota</taxon>
        <taxon>Agaricomycotina</taxon>
        <taxon>Agaricomycetes</taxon>
        <taxon>Agaricomycetidae</taxon>
        <taxon>Agaricales</taxon>
        <taxon>Pleurotineae</taxon>
        <taxon>Pleurotaceae</taxon>
        <taxon>Hohenbuehelia</taxon>
    </lineage>
</organism>
<evidence type="ECO:0000256" key="13">
    <source>
        <dbReference type="SAM" id="SignalP"/>
    </source>
</evidence>
<dbReference type="Gene3D" id="3.40.1180.10">
    <property type="entry name" value="Decaprenyl diphosphate synthase-like"/>
    <property type="match status" value="1"/>
</dbReference>
<evidence type="ECO:0000256" key="2">
    <source>
        <dbReference type="ARBA" id="ARBA00004586"/>
    </source>
</evidence>
<sequence>MSFLAALCLHLLHFLYSTSSTLFSFWQRHTRIPPLALTAARAKLPKHLAIILDILPDTQQTDILETVDRATEWCRTVGITQLTLYDRRGLLHSFNQQIREHVVQVYPLASDSGESDLEYPLTPPPSDYSISRPMSPENSVLADLDVSTIHVVSQSRPKQVKTRRNVVHKRRERETKPLVNPLTLYLVSPKSSKPAIASAARSFVKLCRVSGKAPNEFNLMPEQLQLLLEGEQGFPPPDLLITPPRASHTGAELPLELYGFPPWQMRLTEISRGKFDTCRADNVLGNANDQSLIDEVTFRRALDEYSGAEMRLGK</sequence>
<dbReference type="EMBL" id="JASNQZ010000011">
    <property type="protein sequence ID" value="KAL0951251.1"/>
    <property type="molecule type" value="Genomic_DNA"/>
</dbReference>
<proteinExistence type="inferred from homology"/>
<reference evidence="15" key="1">
    <citation type="submission" date="2024-06" db="EMBL/GenBank/DDBJ databases">
        <title>Multi-omics analyses provide insights into the biosynthesis of the anticancer antibiotic pleurotin in Hohenbuehelia grisea.</title>
        <authorList>
            <person name="Weaver J.A."/>
            <person name="Alberti F."/>
        </authorList>
    </citation>
    <scope>NUCLEOTIDE SEQUENCE [LARGE SCALE GENOMIC DNA]</scope>
    <source>
        <strain evidence="15">T-177</strain>
    </source>
</reference>
<evidence type="ECO:0000256" key="11">
    <source>
        <dbReference type="ARBA" id="ARBA00023136"/>
    </source>
</evidence>
<comment type="similarity">
    <text evidence="4">Belongs to the UPP synthase family.</text>
</comment>
<keyword evidence="9" id="KW-0460">Magnesium</keyword>
<evidence type="ECO:0000256" key="4">
    <source>
        <dbReference type="ARBA" id="ARBA00005432"/>
    </source>
</evidence>
<evidence type="ECO:0000313" key="14">
    <source>
        <dbReference type="EMBL" id="KAL0951251.1"/>
    </source>
</evidence>
<dbReference type="InterPro" id="IPR038887">
    <property type="entry name" value="Nus1/NgBR"/>
</dbReference>
<comment type="cofactor">
    <cofactor evidence="1">
        <name>Mg(2+)</name>
        <dbReference type="ChEBI" id="CHEBI:18420"/>
    </cofactor>
</comment>
<evidence type="ECO:0000256" key="8">
    <source>
        <dbReference type="ARBA" id="ARBA00022824"/>
    </source>
</evidence>
<evidence type="ECO:0000256" key="3">
    <source>
        <dbReference type="ARBA" id="ARBA00004922"/>
    </source>
</evidence>
<feature type="chain" id="PRO_5047090099" description="ditrans,polycis-polyprenyl diphosphate synthase [(2E,6E)-farnesyldiphosphate specific]" evidence="13">
    <location>
        <begin position="21"/>
        <end position="314"/>
    </location>
</feature>
<dbReference type="PANTHER" id="PTHR21528">
    <property type="entry name" value="DEHYDRODOLICHYL DIPHOSPHATE SYNTHASE COMPLEX SUBUNIT NUS1"/>
    <property type="match status" value="1"/>
</dbReference>
<keyword evidence="10" id="KW-1133">Transmembrane helix</keyword>
<keyword evidence="7" id="KW-0812">Transmembrane</keyword>
<name>A0ABR3J793_9AGAR</name>
<comment type="subcellular location">
    <subcellularLocation>
        <location evidence="2">Endoplasmic reticulum membrane</location>
    </subcellularLocation>
</comment>
<dbReference type="SUPFAM" id="SSF64005">
    <property type="entry name" value="Undecaprenyl diphosphate synthase"/>
    <property type="match status" value="2"/>
</dbReference>
<protein>
    <recommendedName>
        <fullName evidence="5">ditrans,polycis-polyprenyl diphosphate synthase [(2E,6E)-farnesyldiphosphate specific]</fullName>
        <ecNumber evidence="5">2.5.1.87</ecNumber>
    </recommendedName>
</protein>
<comment type="catalytic activity">
    <reaction evidence="12">
        <text>n isopentenyl diphosphate + (2E,6E)-farnesyl diphosphate = a di-trans,poly-cis-polyprenyl diphosphate + n diphosphate</text>
        <dbReference type="Rhea" id="RHEA:53008"/>
        <dbReference type="Rhea" id="RHEA-COMP:19494"/>
        <dbReference type="ChEBI" id="CHEBI:33019"/>
        <dbReference type="ChEBI" id="CHEBI:128769"/>
        <dbReference type="ChEBI" id="CHEBI:136960"/>
        <dbReference type="ChEBI" id="CHEBI:175763"/>
        <dbReference type="EC" id="2.5.1.87"/>
    </reaction>
</comment>
<evidence type="ECO:0000256" key="6">
    <source>
        <dbReference type="ARBA" id="ARBA00022679"/>
    </source>
</evidence>
<evidence type="ECO:0000256" key="5">
    <source>
        <dbReference type="ARBA" id="ARBA00012596"/>
    </source>
</evidence>
<evidence type="ECO:0000256" key="10">
    <source>
        <dbReference type="ARBA" id="ARBA00022989"/>
    </source>
</evidence>
<dbReference type="InterPro" id="IPR036424">
    <property type="entry name" value="UPP_synth-like_sf"/>
</dbReference>
<evidence type="ECO:0000256" key="7">
    <source>
        <dbReference type="ARBA" id="ARBA00022692"/>
    </source>
</evidence>
<dbReference type="EC" id="2.5.1.87" evidence="5"/>
<keyword evidence="13" id="KW-0732">Signal</keyword>
<evidence type="ECO:0000256" key="9">
    <source>
        <dbReference type="ARBA" id="ARBA00022842"/>
    </source>
</evidence>
<dbReference type="PANTHER" id="PTHR21528:SF0">
    <property type="entry name" value="DEHYDRODOLICHYL DIPHOSPHATE SYNTHASE COMPLEX SUBUNIT NUS1"/>
    <property type="match status" value="1"/>
</dbReference>
<keyword evidence="8" id="KW-0256">Endoplasmic reticulum</keyword>
<evidence type="ECO:0000256" key="12">
    <source>
        <dbReference type="ARBA" id="ARBA00047353"/>
    </source>
</evidence>
<dbReference type="Proteomes" id="UP001556367">
    <property type="component" value="Unassembled WGS sequence"/>
</dbReference>